<reference evidence="1 2" key="1">
    <citation type="submission" date="2018-06" db="EMBL/GenBank/DDBJ databases">
        <authorList>
            <consortium name="Pathogen Informatics"/>
            <person name="Doyle S."/>
        </authorList>
    </citation>
    <scope>NUCLEOTIDE SEQUENCE [LARGE SCALE GENOMIC DNA]</scope>
    <source>
        <strain evidence="1 2">NCTC9073</strain>
    </source>
</reference>
<dbReference type="Proteomes" id="UP000250780">
    <property type="component" value="Unassembled WGS sequence"/>
</dbReference>
<protein>
    <submittedName>
        <fullName evidence="1">Uncharacterized protein</fullName>
    </submittedName>
</protein>
<organism evidence="1 2">
    <name type="scientific">Escherichia coli</name>
    <dbReference type="NCBI Taxonomy" id="562"/>
    <lineage>
        <taxon>Bacteria</taxon>
        <taxon>Pseudomonadati</taxon>
        <taxon>Pseudomonadota</taxon>
        <taxon>Gammaproteobacteria</taxon>
        <taxon>Enterobacterales</taxon>
        <taxon>Enterobacteriaceae</taxon>
        <taxon>Escherichia</taxon>
    </lineage>
</organism>
<accession>A0A2X1NZR3</accession>
<evidence type="ECO:0000313" key="1">
    <source>
        <dbReference type="EMBL" id="SPX09154.1"/>
    </source>
</evidence>
<sequence>MSSVLGTEVPALNGTCETFTFRGASYVNFFNVSKQFNANALTYSELFAFSQAEFPQTTASFYASFSEVASFSLVTRLAFLAPVVT</sequence>
<gene>
    <name evidence="1" type="ORF">NCTC9073_00401</name>
</gene>
<dbReference type="AlphaFoldDB" id="A0A2X1NZR3"/>
<dbReference type="AntiFam" id="ANF00089">
    <property type="entry name" value="Shadow ORF (opposite rplC)"/>
</dbReference>
<dbReference type="EMBL" id="UASD01000004">
    <property type="protein sequence ID" value="SPX09154.1"/>
    <property type="molecule type" value="Genomic_DNA"/>
</dbReference>
<name>A0A2X1NZR3_ECOLX</name>
<proteinExistence type="predicted"/>
<evidence type="ECO:0000313" key="2">
    <source>
        <dbReference type="Proteomes" id="UP000250780"/>
    </source>
</evidence>